<comment type="caution">
    <text evidence="1">The sequence shown here is derived from an EMBL/GenBank/DDBJ whole genome shotgun (WGS) entry which is preliminary data.</text>
</comment>
<evidence type="ECO:0000313" key="1">
    <source>
        <dbReference type="EMBL" id="KAJ8415778.1"/>
    </source>
</evidence>
<dbReference type="Proteomes" id="UP001221898">
    <property type="component" value="Unassembled WGS sequence"/>
</dbReference>
<keyword evidence="2" id="KW-1185">Reference proteome</keyword>
<proteinExistence type="predicted"/>
<sequence length="168" mass="19315">MRYAISCYWLVKHTPYLYSTKSLALFRVSHRNNYNGLSPYKYKLLYPHVNKSFRHNFTRPYNKAPNLFCVSSFFFFFPSPVSSSASSSSASPSSFPCWLHHQKCSMPQIIHSPHSSISTSTNNICSNLLLPTSSVHGTLEYMELFFLPSVVREIDMWFSVAQLVEHSV</sequence>
<evidence type="ECO:0000313" key="2">
    <source>
        <dbReference type="Proteomes" id="UP001221898"/>
    </source>
</evidence>
<protein>
    <submittedName>
        <fullName evidence="1">Uncharacterized protein</fullName>
    </submittedName>
</protein>
<dbReference type="EMBL" id="JAINUG010000008">
    <property type="protein sequence ID" value="KAJ8415778.1"/>
    <property type="molecule type" value="Genomic_DNA"/>
</dbReference>
<feature type="non-terminal residue" evidence="1">
    <location>
        <position position="168"/>
    </location>
</feature>
<accession>A0AAD7T7S4</accession>
<organism evidence="1 2">
    <name type="scientific">Aldrovandia affinis</name>
    <dbReference type="NCBI Taxonomy" id="143900"/>
    <lineage>
        <taxon>Eukaryota</taxon>
        <taxon>Metazoa</taxon>
        <taxon>Chordata</taxon>
        <taxon>Craniata</taxon>
        <taxon>Vertebrata</taxon>
        <taxon>Euteleostomi</taxon>
        <taxon>Actinopterygii</taxon>
        <taxon>Neopterygii</taxon>
        <taxon>Teleostei</taxon>
        <taxon>Notacanthiformes</taxon>
        <taxon>Halosauridae</taxon>
        <taxon>Aldrovandia</taxon>
    </lineage>
</organism>
<dbReference type="AlphaFoldDB" id="A0AAD7T7S4"/>
<reference evidence="1" key="1">
    <citation type="journal article" date="2023" name="Science">
        <title>Genome structures resolve the early diversification of teleost fishes.</title>
        <authorList>
            <person name="Parey E."/>
            <person name="Louis A."/>
            <person name="Montfort J."/>
            <person name="Bouchez O."/>
            <person name="Roques C."/>
            <person name="Iampietro C."/>
            <person name="Lluch J."/>
            <person name="Castinel A."/>
            <person name="Donnadieu C."/>
            <person name="Desvignes T."/>
            <person name="Floi Bucao C."/>
            <person name="Jouanno E."/>
            <person name="Wen M."/>
            <person name="Mejri S."/>
            <person name="Dirks R."/>
            <person name="Jansen H."/>
            <person name="Henkel C."/>
            <person name="Chen W.J."/>
            <person name="Zahm M."/>
            <person name="Cabau C."/>
            <person name="Klopp C."/>
            <person name="Thompson A.W."/>
            <person name="Robinson-Rechavi M."/>
            <person name="Braasch I."/>
            <person name="Lecointre G."/>
            <person name="Bobe J."/>
            <person name="Postlethwait J.H."/>
            <person name="Berthelot C."/>
            <person name="Roest Crollius H."/>
            <person name="Guiguen Y."/>
        </authorList>
    </citation>
    <scope>NUCLEOTIDE SEQUENCE</scope>
    <source>
        <strain evidence="1">NC1722</strain>
    </source>
</reference>
<name>A0AAD7T7S4_9TELE</name>
<gene>
    <name evidence="1" type="ORF">AAFF_G00403350</name>
</gene>